<dbReference type="OrthoDB" id="201621at2759"/>
<dbReference type="PROSITE" id="PS51733">
    <property type="entry name" value="BPL_LPL_CATALYTIC"/>
    <property type="match status" value="1"/>
</dbReference>
<dbReference type="Pfam" id="PF21948">
    <property type="entry name" value="LplA-B_cat"/>
    <property type="match status" value="1"/>
</dbReference>
<reference evidence="2 3" key="1">
    <citation type="journal article" date="2019" name="Nat. Plants">
        <title>Stout camphor tree genome fills gaps in understanding of flowering plant genome evolution.</title>
        <authorList>
            <person name="Chaw S.M."/>
            <person name="Liu Y.C."/>
            <person name="Wu Y.W."/>
            <person name="Wang H.Y."/>
            <person name="Lin C.I."/>
            <person name="Wu C.S."/>
            <person name="Ke H.M."/>
            <person name="Chang L.Y."/>
            <person name="Hsu C.Y."/>
            <person name="Yang H.T."/>
            <person name="Sudianto E."/>
            <person name="Hsu M.H."/>
            <person name="Wu K.P."/>
            <person name="Wang L.N."/>
            <person name="Leebens-Mack J.H."/>
            <person name="Tsai I.J."/>
        </authorList>
    </citation>
    <scope>NUCLEOTIDE SEQUENCE [LARGE SCALE GENOMIC DNA]</scope>
    <source>
        <strain evidence="3">cv. Chaw 1501</strain>
        <tissue evidence="2">Young leaves</tissue>
    </source>
</reference>
<organism evidence="2 3">
    <name type="scientific">Cinnamomum micranthum f. kanehirae</name>
    <dbReference type="NCBI Taxonomy" id="337451"/>
    <lineage>
        <taxon>Eukaryota</taxon>
        <taxon>Viridiplantae</taxon>
        <taxon>Streptophyta</taxon>
        <taxon>Embryophyta</taxon>
        <taxon>Tracheophyta</taxon>
        <taxon>Spermatophyta</taxon>
        <taxon>Magnoliopsida</taxon>
        <taxon>Magnoliidae</taxon>
        <taxon>Laurales</taxon>
        <taxon>Lauraceae</taxon>
        <taxon>Cinnamomum</taxon>
    </lineage>
</organism>
<dbReference type="CDD" id="cd16443">
    <property type="entry name" value="LplA"/>
    <property type="match status" value="1"/>
</dbReference>
<dbReference type="SUPFAM" id="SSF55681">
    <property type="entry name" value="Class II aaRS and biotin synthetases"/>
    <property type="match status" value="1"/>
</dbReference>
<dbReference type="InterPro" id="IPR045864">
    <property type="entry name" value="aa-tRNA-synth_II/BPL/LPL"/>
</dbReference>
<proteinExistence type="predicted"/>
<evidence type="ECO:0000313" key="3">
    <source>
        <dbReference type="Proteomes" id="UP000283530"/>
    </source>
</evidence>
<evidence type="ECO:0000259" key="1">
    <source>
        <dbReference type="PROSITE" id="PS51733"/>
    </source>
</evidence>
<dbReference type="InterPro" id="IPR053264">
    <property type="entry name" value="Lipoate-ligase_2_inactive"/>
</dbReference>
<dbReference type="GO" id="GO:0016874">
    <property type="term" value="F:ligase activity"/>
    <property type="evidence" value="ECO:0007669"/>
    <property type="project" value="UniProtKB-KW"/>
</dbReference>
<dbReference type="InterPro" id="IPR004143">
    <property type="entry name" value="BPL_LPL_catalytic"/>
</dbReference>
<comment type="caution">
    <text evidence="2">The sequence shown here is derived from an EMBL/GenBank/DDBJ whole genome shotgun (WGS) entry which is preliminary data.</text>
</comment>
<gene>
    <name evidence="2" type="ORF">CKAN_02240100</name>
</gene>
<dbReference type="Proteomes" id="UP000283530">
    <property type="component" value="Unassembled WGS sequence"/>
</dbReference>
<dbReference type="PANTHER" id="PTHR43506:SF1">
    <property type="entry name" value="BPL_LPL CATALYTIC DOMAIN-CONTAINING PROTEIN"/>
    <property type="match status" value="1"/>
</dbReference>
<dbReference type="STRING" id="337451.A0A443PR09"/>
<protein>
    <submittedName>
        <fullName evidence="2">Biotin/lipoate A/B protein ligase</fullName>
    </submittedName>
</protein>
<keyword evidence="2" id="KW-0436">Ligase</keyword>
<dbReference type="EMBL" id="QPKB01000010">
    <property type="protein sequence ID" value="RWR93165.1"/>
    <property type="molecule type" value="Genomic_DNA"/>
</dbReference>
<dbReference type="PANTHER" id="PTHR43506">
    <property type="entry name" value="BIOTIN/LIPOATE A/B PROTEIN LIGASE FAMILY"/>
    <property type="match status" value="1"/>
</dbReference>
<accession>A0A443PR09</accession>
<keyword evidence="3" id="KW-1185">Reference proteome</keyword>
<dbReference type="Gene3D" id="3.30.930.10">
    <property type="entry name" value="Bira Bifunctional Protein, Domain 2"/>
    <property type="match status" value="1"/>
</dbReference>
<feature type="domain" description="BPL/LPL catalytic" evidence="1">
    <location>
        <begin position="39"/>
        <end position="226"/>
    </location>
</feature>
<evidence type="ECO:0000313" key="2">
    <source>
        <dbReference type="EMBL" id="RWR93165.1"/>
    </source>
</evidence>
<dbReference type="AlphaFoldDB" id="A0A443PR09"/>
<dbReference type="FunFam" id="3.30.930.10:FF:000077">
    <property type="entry name" value="Putative lipoate-protein ligase A"/>
    <property type="match status" value="1"/>
</dbReference>
<sequence length="299" mass="34495">MTMCQARAIGLPLMNLVRFKATPILQQLNLEERLLRTSSDNWCIINDGTNASTIVTGMSGKSSDLIELETVLRDRIPVIRRFTGGGTVIVDEGTIFITLICNKDAIPGLQPYPRPIMSWTGQLYGEVFQGIGDFHLRENDYVFGHHKFGGNAQSITKNRWIHHTSFLWDFDVNNMAYLRLPTRAPKYRSARSHYEFLRPMKDYLPTRSTFIEKTITSIGSHFLVRPLQLEEISTRGDATFPQSTRQLTEQELEDAFATQLDNFRSQLEDFRAHFLPFHSDEDFDLHKKWFGGQLYYSTF</sequence>
<name>A0A443PR09_9MAGN</name>